<dbReference type="RefSeq" id="WP_207682582.1">
    <property type="nucleotide sequence ID" value="NZ_CP061800.1"/>
</dbReference>
<dbReference type="InterPro" id="IPR011335">
    <property type="entry name" value="Restrct_endonuc-II-like"/>
</dbReference>
<keyword evidence="4" id="KW-1185">Reference proteome</keyword>
<dbReference type="PANTHER" id="PTHR34039:SF1">
    <property type="entry name" value="UPF0102 PROTEIN YRAN"/>
    <property type="match status" value="1"/>
</dbReference>
<dbReference type="AlphaFoldDB" id="A0A975BKG5"/>
<dbReference type="Proteomes" id="UP000663722">
    <property type="component" value="Chromosome"/>
</dbReference>
<dbReference type="EMBL" id="CP061800">
    <property type="protein sequence ID" value="QTA87364.1"/>
    <property type="molecule type" value="Genomic_DNA"/>
</dbReference>
<evidence type="ECO:0000256" key="2">
    <source>
        <dbReference type="HAMAP-Rule" id="MF_00048"/>
    </source>
</evidence>
<proteinExistence type="inferred from homology"/>
<dbReference type="NCBIfam" id="NF009154">
    <property type="entry name" value="PRK12497.3-3"/>
    <property type="match status" value="1"/>
</dbReference>
<reference evidence="3" key="1">
    <citation type="journal article" date="2021" name="Microb. Physiol.">
        <title>Proteogenomic Insights into the Physiology of Marine, Sulfate-Reducing, Filamentous Desulfonema limicola and Desulfonema magnum.</title>
        <authorList>
            <person name="Schnaars V."/>
            <person name="Wohlbrand L."/>
            <person name="Scheve S."/>
            <person name="Hinrichs C."/>
            <person name="Reinhardt R."/>
            <person name="Rabus R."/>
        </authorList>
    </citation>
    <scope>NUCLEOTIDE SEQUENCE</scope>
    <source>
        <strain evidence="3">4be13</strain>
    </source>
</reference>
<dbReference type="Pfam" id="PF02021">
    <property type="entry name" value="UPF0102"/>
    <property type="match status" value="1"/>
</dbReference>
<evidence type="ECO:0000313" key="4">
    <source>
        <dbReference type="Proteomes" id="UP000663722"/>
    </source>
</evidence>
<comment type="similarity">
    <text evidence="1 2">Belongs to the UPF0102 family.</text>
</comment>
<dbReference type="HAMAP" id="MF_00048">
    <property type="entry name" value="UPF0102"/>
    <property type="match status" value="1"/>
</dbReference>
<gene>
    <name evidence="3" type="ORF">dnm_033960</name>
</gene>
<dbReference type="InterPro" id="IPR011856">
    <property type="entry name" value="tRNA_endonuc-like_dom_sf"/>
</dbReference>
<sequence>MLNRSQLFGKKSESVAAAHLLKNGYRILEQNYHTNRGEIDIIAKEGDTIVFVEVKARRSDHFGNPKWAVTPKKQTKISMAALDYLKTTNQSNTKARFDVVAIRSKKGDISIEIIKNAFELAYR</sequence>
<accession>A0A975BKG5</accession>
<dbReference type="SUPFAM" id="SSF52980">
    <property type="entry name" value="Restriction endonuclease-like"/>
    <property type="match status" value="1"/>
</dbReference>
<dbReference type="NCBIfam" id="TIGR00252">
    <property type="entry name" value="YraN family protein"/>
    <property type="match status" value="1"/>
</dbReference>
<evidence type="ECO:0000256" key="1">
    <source>
        <dbReference type="ARBA" id="ARBA00006738"/>
    </source>
</evidence>
<dbReference type="NCBIfam" id="NF009150">
    <property type="entry name" value="PRK12497.1-3"/>
    <property type="match status" value="1"/>
</dbReference>
<dbReference type="Gene3D" id="3.40.1350.10">
    <property type="match status" value="1"/>
</dbReference>
<dbReference type="KEGG" id="dmm:dnm_033960"/>
<evidence type="ECO:0000313" key="3">
    <source>
        <dbReference type="EMBL" id="QTA87364.1"/>
    </source>
</evidence>
<name>A0A975BKG5_9BACT</name>
<dbReference type="InterPro" id="IPR003509">
    <property type="entry name" value="UPF0102_YraN-like"/>
</dbReference>
<dbReference type="GO" id="GO:0003676">
    <property type="term" value="F:nucleic acid binding"/>
    <property type="evidence" value="ECO:0007669"/>
    <property type="project" value="InterPro"/>
</dbReference>
<dbReference type="CDD" id="cd20736">
    <property type="entry name" value="PoNe_Nuclease"/>
    <property type="match status" value="1"/>
</dbReference>
<dbReference type="PANTHER" id="PTHR34039">
    <property type="entry name" value="UPF0102 PROTEIN YRAN"/>
    <property type="match status" value="1"/>
</dbReference>
<protein>
    <recommendedName>
        <fullName evidence="2">UPF0102 protein dnm_033960</fullName>
    </recommendedName>
</protein>
<organism evidence="3 4">
    <name type="scientific">Desulfonema magnum</name>
    <dbReference type="NCBI Taxonomy" id="45655"/>
    <lineage>
        <taxon>Bacteria</taxon>
        <taxon>Pseudomonadati</taxon>
        <taxon>Thermodesulfobacteriota</taxon>
        <taxon>Desulfobacteria</taxon>
        <taxon>Desulfobacterales</taxon>
        <taxon>Desulfococcaceae</taxon>
        <taxon>Desulfonema</taxon>
    </lineage>
</organism>